<protein>
    <submittedName>
        <fullName evidence="1">Uncharacterized protein</fullName>
    </submittedName>
</protein>
<dbReference type="EMBL" id="NMQT01000073">
    <property type="protein sequence ID" value="OXM53712.1"/>
    <property type="molecule type" value="Genomic_DNA"/>
</dbReference>
<reference evidence="1 2" key="1">
    <citation type="submission" date="2017-07" db="EMBL/GenBank/DDBJ databases">
        <title>Amycolatopsis thailandensis Genome sequencing and assembly.</title>
        <authorList>
            <person name="Kaur N."/>
            <person name="Mayilraj S."/>
        </authorList>
    </citation>
    <scope>NUCLEOTIDE SEQUENCE [LARGE SCALE GENOMIC DNA]</scope>
    <source>
        <strain evidence="1 2">JCM 16380</strain>
    </source>
</reference>
<keyword evidence="2" id="KW-1185">Reference proteome</keyword>
<comment type="caution">
    <text evidence="1">The sequence shown here is derived from an EMBL/GenBank/DDBJ whole genome shotgun (WGS) entry which is preliminary data.</text>
</comment>
<dbReference type="Proteomes" id="UP000215223">
    <property type="component" value="Unassembled WGS sequence"/>
</dbReference>
<organism evidence="1 2">
    <name type="scientific">Amycolatopsis thailandensis</name>
    <dbReference type="NCBI Taxonomy" id="589330"/>
    <lineage>
        <taxon>Bacteria</taxon>
        <taxon>Bacillati</taxon>
        <taxon>Actinomycetota</taxon>
        <taxon>Actinomycetes</taxon>
        <taxon>Pseudonocardiales</taxon>
        <taxon>Pseudonocardiaceae</taxon>
        <taxon>Amycolatopsis</taxon>
    </lineage>
</organism>
<gene>
    <name evidence="1" type="ORF">CFP71_21095</name>
</gene>
<proteinExistence type="predicted"/>
<evidence type="ECO:0000313" key="2">
    <source>
        <dbReference type="Proteomes" id="UP000215223"/>
    </source>
</evidence>
<accession>A0A229S435</accession>
<evidence type="ECO:0000313" key="1">
    <source>
        <dbReference type="EMBL" id="OXM53712.1"/>
    </source>
</evidence>
<sequence length="64" mass="7281">MADALFADPADPRGARVSRRTLTRLFVHETGMSFDRWRTQALSRGGIRADFPYGREQLLNVSRS</sequence>
<dbReference type="AlphaFoldDB" id="A0A229S435"/>
<name>A0A229S435_9PSEU</name>